<dbReference type="RefSeq" id="XP_018067727.1">
    <property type="nucleotide sequence ID" value="XM_018218645.1"/>
</dbReference>
<dbReference type="Gene3D" id="3.40.50.720">
    <property type="entry name" value="NAD(P)-binding Rossmann-like Domain"/>
    <property type="match status" value="1"/>
</dbReference>
<dbReference type="PANTHER" id="PTHR14097:SF8">
    <property type="entry name" value="NAD(P)-BINDING DOMAIN-CONTAINING PROTEIN"/>
    <property type="match status" value="1"/>
</dbReference>
<evidence type="ECO:0000313" key="1">
    <source>
        <dbReference type="EMBL" id="KUJ13372.1"/>
    </source>
</evidence>
<keyword evidence="2" id="KW-1185">Reference proteome</keyword>
<dbReference type="PANTHER" id="PTHR14097">
    <property type="entry name" value="OXIDOREDUCTASE HTATIP2"/>
    <property type="match status" value="1"/>
</dbReference>
<dbReference type="KEGG" id="psco:LY89DRAFT_721397"/>
<organism evidence="1 2">
    <name type="scientific">Mollisia scopiformis</name>
    <name type="common">Conifer needle endophyte fungus</name>
    <name type="synonym">Phialocephala scopiformis</name>
    <dbReference type="NCBI Taxonomy" id="149040"/>
    <lineage>
        <taxon>Eukaryota</taxon>
        <taxon>Fungi</taxon>
        <taxon>Dikarya</taxon>
        <taxon>Ascomycota</taxon>
        <taxon>Pezizomycotina</taxon>
        <taxon>Leotiomycetes</taxon>
        <taxon>Helotiales</taxon>
        <taxon>Mollisiaceae</taxon>
        <taxon>Mollisia</taxon>
    </lineage>
</organism>
<gene>
    <name evidence="1" type="ORF">LY89DRAFT_721397</name>
</gene>
<dbReference type="AlphaFoldDB" id="A0A194X0H7"/>
<dbReference type="EMBL" id="KQ947422">
    <property type="protein sequence ID" value="KUJ13372.1"/>
    <property type="molecule type" value="Genomic_DNA"/>
</dbReference>
<protein>
    <recommendedName>
        <fullName evidence="3">NAD(P)-binding domain-containing protein</fullName>
    </recommendedName>
</protein>
<dbReference type="Proteomes" id="UP000070700">
    <property type="component" value="Unassembled WGS sequence"/>
</dbReference>
<evidence type="ECO:0000313" key="2">
    <source>
        <dbReference type="Proteomes" id="UP000070700"/>
    </source>
</evidence>
<reference evidence="1 2" key="1">
    <citation type="submission" date="2015-10" db="EMBL/GenBank/DDBJ databases">
        <title>Full genome of DAOMC 229536 Phialocephala scopiformis, a fungal endophyte of spruce producing the potent anti-insectan compound rugulosin.</title>
        <authorList>
            <consortium name="DOE Joint Genome Institute"/>
            <person name="Walker A.K."/>
            <person name="Frasz S.L."/>
            <person name="Seifert K.A."/>
            <person name="Miller J.D."/>
            <person name="Mondo S.J."/>
            <person name="Labutti K."/>
            <person name="Lipzen A."/>
            <person name="Dockter R."/>
            <person name="Kennedy M."/>
            <person name="Grigoriev I.V."/>
            <person name="Spatafora J.W."/>
        </authorList>
    </citation>
    <scope>NUCLEOTIDE SEQUENCE [LARGE SCALE GENOMIC DNA]</scope>
    <source>
        <strain evidence="1 2">CBS 120377</strain>
    </source>
</reference>
<sequence>MKLVIGGATGFCGREVLRQALRCPQITSVVTIGRRPVVVKDQDTTKLTDIVMEDGTQYSDSTLETIADATACIWTTGVTLSKSKTMPFDEVKKVTRDYTITAIDALCKTNKTGKPLMFIYYSGMAVTRDLNHDWEPMRAIIDPKVAKMRCMLEVELVEYAEKSSGSVEGDSRVSRPDYQGRAIPEIERTDLTAAVLKQGLEGIEKDPLTNEELVQIGKEALPKYG</sequence>
<dbReference type="InParanoid" id="A0A194X0H7"/>
<name>A0A194X0H7_MOLSC</name>
<dbReference type="InterPro" id="IPR036291">
    <property type="entry name" value="NAD(P)-bd_dom_sf"/>
</dbReference>
<dbReference type="GeneID" id="28828371"/>
<dbReference type="STRING" id="149040.A0A194X0H7"/>
<dbReference type="OrthoDB" id="3535423at2759"/>
<accession>A0A194X0H7</accession>
<proteinExistence type="predicted"/>
<dbReference type="SUPFAM" id="SSF51735">
    <property type="entry name" value="NAD(P)-binding Rossmann-fold domains"/>
    <property type="match status" value="1"/>
</dbReference>
<evidence type="ECO:0008006" key="3">
    <source>
        <dbReference type="Google" id="ProtNLM"/>
    </source>
</evidence>